<dbReference type="AlphaFoldDB" id="L9WWQ4"/>
<evidence type="ECO:0000256" key="2">
    <source>
        <dbReference type="ARBA" id="ARBA00022963"/>
    </source>
</evidence>
<dbReference type="SUPFAM" id="SSF52151">
    <property type="entry name" value="FabD/lysophospholipase-like"/>
    <property type="match status" value="1"/>
</dbReference>
<dbReference type="RefSeq" id="WP_008425657.1">
    <property type="nucleotide sequence ID" value="NZ_AOIA01000143.1"/>
</dbReference>
<dbReference type="Pfam" id="PF01734">
    <property type="entry name" value="Patatin"/>
    <property type="match status" value="1"/>
</dbReference>
<protein>
    <submittedName>
        <fullName evidence="5">Patatin</fullName>
    </submittedName>
</protein>
<evidence type="ECO:0000313" key="5">
    <source>
        <dbReference type="EMBL" id="ELY53852.1"/>
    </source>
</evidence>
<dbReference type="GO" id="GO:0016042">
    <property type="term" value="P:lipid catabolic process"/>
    <property type="evidence" value="ECO:0007669"/>
    <property type="project" value="UniProtKB-KW"/>
</dbReference>
<dbReference type="STRING" id="1227498.C492_16948"/>
<accession>L9WWQ4</accession>
<dbReference type="PANTHER" id="PTHR14226">
    <property type="entry name" value="NEUROPATHY TARGET ESTERASE/SWISS CHEESE D.MELANOGASTER"/>
    <property type="match status" value="1"/>
</dbReference>
<dbReference type="EMBL" id="AOIA01000143">
    <property type="protein sequence ID" value="ELY53852.1"/>
    <property type="molecule type" value="Genomic_DNA"/>
</dbReference>
<keyword evidence="3" id="KW-0443">Lipid metabolism</keyword>
<dbReference type="GO" id="GO:0016787">
    <property type="term" value="F:hydrolase activity"/>
    <property type="evidence" value="ECO:0007669"/>
    <property type="project" value="UniProtKB-KW"/>
</dbReference>
<dbReference type="InterPro" id="IPR016035">
    <property type="entry name" value="Acyl_Trfase/lysoPLipase"/>
</dbReference>
<evidence type="ECO:0000256" key="3">
    <source>
        <dbReference type="ARBA" id="ARBA00023098"/>
    </source>
</evidence>
<dbReference type="PATRIC" id="fig|1227498.3.peg.3343"/>
<sequence>MGDDRTRVAIACQGGGSHTAFTAGVLRELLEQWPERDETFELVGISGSSGGAFNALAVWYGAVVGDESTAIETLDALWDDIAASDPADRLLNGWVRAYARIASTGVGLPEVNPRHSPAARAGQRRLGRILERHVDFEAIPELCVAEVPELVVGAVDLNAGEFETFVNEDVTVDAVLASAAVPGLFEAVEIDGRHYWDGLLSQNPPVKDLVSVPGDRTPDELWVIQINPQVDPERPSSLPEIADRRNELAGNISLNNELRTIERVNEWIDGGYLEHPDYTTTAIERIELSGYDRTTKLDRDPAFLEALVEEGERRAATFLEERTDG</sequence>
<dbReference type="OrthoDB" id="371677at2157"/>
<dbReference type="InterPro" id="IPR050301">
    <property type="entry name" value="NTE"/>
</dbReference>
<reference evidence="5 6" key="1">
    <citation type="journal article" date="2014" name="PLoS Genet.">
        <title>Phylogenetically driven sequencing of extremely halophilic archaea reveals strategies for static and dynamic osmo-response.</title>
        <authorList>
            <person name="Becker E.A."/>
            <person name="Seitzer P.M."/>
            <person name="Tritt A."/>
            <person name="Larsen D."/>
            <person name="Krusor M."/>
            <person name="Yao A.I."/>
            <person name="Wu D."/>
            <person name="Madern D."/>
            <person name="Eisen J.A."/>
            <person name="Darling A.E."/>
            <person name="Facciotti M.T."/>
        </authorList>
    </citation>
    <scope>NUCLEOTIDE SEQUENCE [LARGE SCALE GENOMIC DNA]</scope>
    <source>
        <strain evidence="5 6">DSM 18795</strain>
    </source>
</reference>
<gene>
    <name evidence="5" type="ORF">C492_16948</name>
</gene>
<evidence type="ECO:0000259" key="4">
    <source>
        <dbReference type="PROSITE" id="PS51635"/>
    </source>
</evidence>
<keyword evidence="2" id="KW-0442">Lipid degradation</keyword>
<organism evidence="5 6">
    <name type="scientific">Natronococcus jeotgali DSM 18795</name>
    <dbReference type="NCBI Taxonomy" id="1227498"/>
    <lineage>
        <taxon>Archaea</taxon>
        <taxon>Methanobacteriati</taxon>
        <taxon>Methanobacteriota</taxon>
        <taxon>Stenosarchaea group</taxon>
        <taxon>Halobacteria</taxon>
        <taxon>Halobacteriales</taxon>
        <taxon>Natrialbaceae</taxon>
        <taxon>Natronococcus</taxon>
    </lineage>
</organism>
<dbReference type="PANTHER" id="PTHR14226:SF78">
    <property type="entry name" value="SLR0060 PROTEIN"/>
    <property type="match status" value="1"/>
</dbReference>
<keyword evidence="1" id="KW-0378">Hydrolase</keyword>
<dbReference type="PROSITE" id="PS51635">
    <property type="entry name" value="PNPLA"/>
    <property type="match status" value="1"/>
</dbReference>
<dbReference type="Gene3D" id="3.40.1090.10">
    <property type="entry name" value="Cytosolic phospholipase A2 catalytic domain"/>
    <property type="match status" value="2"/>
</dbReference>
<proteinExistence type="predicted"/>
<dbReference type="Proteomes" id="UP000011531">
    <property type="component" value="Unassembled WGS sequence"/>
</dbReference>
<evidence type="ECO:0000256" key="1">
    <source>
        <dbReference type="ARBA" id="ARBA00022801"/>
    </source>
</evidence>
<comment type="caution">
    <text evidence="5">The sequence shown here is derived from an EMBL/GenBank/DDBJ whole genome shotgun (WGS) entry which is preliminary data.</text>
</comment>
<dbReference type="InterPro" id="IPR002641">
    <property type="entry name" value="PNPLA_dom"/>
</dbReference>
<evidence type="ECO:0000313" key="6">
    <source>
        <dbReference type="Proteomes" id="UP000011531"/>
    </source>
</evidence>
<keyword evidence="6" id="KW-1185">Reference proteome</keyword>
<feature type="domain" description="PNPLA" evidence="4">
    <location>
        <begin position="10"/>
        <end position="210"/>
    </location>
</feature>
<name>L9WWQ4_9EURY</name>